<dbReference type="EMBL" id="MBFT01001025">
    <property type="protein sequence ID" value="PVU85817.1"/>
    <property type="molecule type" value="Genomic_DNA"/>
</dbReference>
<name>A0A2T9Y0H8_9FUNG</name>
<dbReference type="Proteomes" id="UP000245699">
    <property type="component" value="Unassembled WGS sequence"/>
</dbReference>
<keyword evidence="4" id="KW-1185">Reference proteome</keyword>
<dbReference type="Gene3D" id="3.40.50.1820">
    <property type="entry name" value="alpha/beta hydrolase"/>
    <property type="match status" value="1"/>
</dbReference>
<gene>
    <name evidence="3" type="ORF">BB559_006784</name>
</gene>
<dbReference type="AlphaFoldDB" id="A0A2T9Y0H8"/>
<evidence type="ECO:0000313" key="3">
    <source>
        <dbReference type="EMBL" id="PVU85817.1"/>
    </source>
</evidence>
<evidence type="ECO:0000259" key="2">
    <source>
        <dbReference type="Pfam" id="PF07859"/>
    </source>
</evidence>
<sequence>MTDTVKGIFIKNSISPNREELDAKSMAIAGETTRKFFTEGPPVKNWTLGFNITVNLRKSASGPLMPRSQMMTPKTLDYDQLIKDIAPLRVGDADISARGGNHGRHTYLVDKEELLISPHKYFDELVAKDKQACENNSPRSLFTEIVAHDSLLENAIKNGHTKEQVLDIHPLSEDEVVMVYFHGGAYVYSSPTVYMGGAADLSKEAGYRAFLPNYRLAPENPFPAPVHDGYIFFQYLLSLGYKAENIIVMGCSAGGNLCMNIMQLQKLNNAPQPRGAALYAPWCDLNYSTEAYQKNSVYDFLPPASIEDAINISRLYVGPGKELDEDFKKLLNDPLVSPVYADMDGWAPMYIQSGEIEMLVDDIDDLARRARAKQNLITGIDHPGFDTDDKNLYDKFAGMVHAFNLFDEANEKHAAVKGFGHFARRLAQKH</sequence>
<dbReference type="OrthoDB" id="408631at2759"/>
<organism evidence="3 4">
    <name type="scientific">Furculomyces boomerangus</name>
    <dbReference type="NCBI Taxonomy" id="61424"/>
    <lineage>
        <taxon>Eukaryota</taxon>
        <taxon>Fungi</taxon>
        <taxon>Fungi incertae sedis</taxon>
        <taxon>Zoopagomycota</taxon>
        <taxon>Kickxellomycotina</taxon>
        <taxon>Harpellomycetes</taxon>
        <taxon>Harpellales</taxon>
        <taxon>Harpellaceae</taxon>
        <taxon>Furculomyces</taxon>
    </lineage>
</organism>
<evidence type="ECO:0000313" key="4">
    <source>
        <dbReference type="Proteomes" id="UP000245699"/>
    </source>
</evidence>
<protein>
    <recommendedName>
        <fullName evidence="2">Alpha/beta hydrolase fold-3 domain-containing protein</fullName>
    </recommendedName>
</protein>
<dbReference type="GO" id="GO:0016787">
    <property type="term" value="F:hydrolase activity"/>
    <property type="evidence" value="ECO:0007669"/>
    <property type="project" value="UniProtKB-KW"/>
</dbReference>
<reference evidence="3 4" key="1">
    <citation type="journal article" date="2018" name="MBio">
        <title>Comparative Genomics Reveals the Core Gene Toolbox for the Fungus-Insect Symbiosis.</title>
        <authorList>
            <person name="Wang Y."/>
            <person name="Stata M."/>
            <person name="Wang W."/>
            <person name="Stajich J.E."/>
            <person name="White M.M."/>
            <person name="Moncalvo J.M."/>
        </authorList>
    </citation>
    <scope>NUCLEOTIDE SEQUENCE [LARGE SCALE GENOMIC DNA]</scope>
    <source>
        <strain evidence="3 4">AUS-77-4</strain>
    </source>
</reference>
<comment type="caution">
    <text evidence="3">The sequence shown here is derived from an EMBL/GenBank/DDBJ whole genome shotgun (WGS) entry which is preliminary data.</text>
</comment>
<dbReference type="PANTHER" id="PTHR48081:SF8">
    <property type="entry name" value="ALPHA_BETA HYDROLASE FOLD-3 DOMAIN-CONTAINING PROTEIN-RELATED"/>
    <property type="match status" value="1"/>
</dbReference>
<dbReference type="STRING" id="61424.A0A2T9Y0H8"/>
<keyword evidence="1" id="KW-0378">Hydrolase</keyword>
<dbReference type="PANTHER" id="PTHR48081">
    <property type="entry name" value="AB HYDROLASE SUPERFAMILY PROTEIN C4A8.06C"/>
    <property type="match status" value="1"/>
</dbReference>
<dbReference type="Pfam" id="PF07859">
    <property type="entry name" value="Abhydrolase_3"/>
    <property type="match status" value="1"/>
</dbReference>
<dbReference type="InterPro" id="IPR013094">
    <property type="entry name" value="AB_hydrolase_3"/>
</dbReference>
<feature type="domain" description="Alpha/beta hydrolase fold-3" evidence="2">
    <location>
        <begin position="178"/>
        <end position="382"/>
    </location>
</feature>
<dbReference type="InterPro" id="IPR029058">
    <property type="entry name" value="AB_hydrolase_fold"/>
</dbReference>
<dbReference type="InterPro" id="IPR050300">
    <property type="entry name" value="GDXG_lipolytic_enzyme"/>
</dbReference>
<evidence type="ECO:0000256" key="1">
    <source>
        <dbReference type="ARBA" id="ARBA00022801"/>
    </source>
</evidence>
<accession>A0A2T9Y0H8</accession>
<dbReference type="SUPFAM" id="SSF53474">
    <property type="entry name" value="alpha/beta-Hydrolases"/>
    <property type="match status" value="1"/>
</dbReference>
<proteinExistence type="predicted"/>